<reference evidence="2 3" key="1">
    <citation type="submission" date="2016-10" db="EMBL/GenBank/DDBJ databases">
        <authorList>
            <person name="de Groot N.N."/>
        </authorList>
    </citation>
    <scope>NUCLEOTIDE SEQUENCE [LARGE SCALE GENOMIC DNA]</scope>
    <source>
        <strain evidence="3">P4B,CCM 7963,CECT 7998,DSM 25260,IBRC-M 10614,KCTC 13821</strain>
    </source>
</reference>
<feature type="transmembrane region" description="Helical" evidence="1">
    <location>
        <begin position="94"/>
        <end position="111"/>
    </location>
</feature>
<proteinExistence type="predicted"/>
<dbReference type="OrthoDB" id="9958014at2"/>
<evidence type="ECO:0000313" key="2">
    <source>
        <dbReference type="EMBL" id="SDI41764.1"/>
    </source>
</evidence>
<dbReference type="EMBL" id="FNDU01000007">
    <property type="protein sequence ID" value="SDI41764.1"/>
    <property type="molecule type" value="Genomic_DNA"/>
</dbReference>
<feature type="transmembrane region" description="Helical" evidence="1">
    <location>
        <begin position="66"/>
        <end position="88"/>
    </location>
</feature>
<keyword evidence="1" id="KW-0472">Membrane</keyword>
<evidence type="ECO:0000256" key="1">
    <source>
        <dbReference type="SAM" id="Phobius"/>
    </source>
</evidence>
<keyword evidence="3" id="KW-1185">Reference proteome</keyword>
<feature type="transmembrane region" description="Helical" evidence="1">
    <location>
        <begin position="5"/>
        <end position="23"/>
    </location>
</feature>
<dbReference type="Proteomes" id="UP000199017">
    <property type="component" value="Unassembled WGS sequence"/>
</dbReference>
<keyword evidence="1" id="KW-0812">Transmembrane</keyword>
<sequence length="121" mass="13594">MLKSILQVVFFIAVGALIFNDFFPHTPFAVNISTTAILFIMVVTIIASVAVPSIRRTFSPWSSFRFKLILTIYVVALITGFTLIGGSSTAGFDLYSPLFIVLVLLQTFLLINEYRRLNRKQ</sequence>
<protein>
    <submittedName>
        <fullName evidence="2">Uncharacterized protein</fullName>
    </submittedName>
</protein>
<dbReference type="RefSeq" id="WP_091585675.1">
    <property type="nucleotide sequence ID" value="NZ_FNDU01000007.1"/>
</dbReference>
<gene>
    <name evidence="2" type="ORF">SAMN05216352_107190</name>
</gene>
<evidence type="ECO:0000313" key="3">
    <source>
        <dbReference type="Proteomes" id="UP000199017"/>
    </source>
</evidence>
<keyword evidence="1" id="KW-1133">Transmembrane helix</keyword>
<accession>A0A1G8KEB6</accession>
<dbReference type="AlphaFoldDB" id="A0A1G8KEB6"/>
<organism evidence="2 3">
    <name type="scientific">Alteribacillus bidgolensis</name>
    <dbReference type="NCBI Taxonomy" id="930129"/>
    <lineage>
        <taxon>Bacteria</taxon>
        <taxon>Bacillati</taxon>
        <taxon>Bacillota</taxon>
        <taxon>Bacilli</taxon>
        <taxon>Bacillales</taxon>
        <taxon>Bacillaceae</taxon>
        <taxon>Alteribacillus</taxon>
    </lineage>
</organism>
<name>A0A1G8KEB6_9BACI</name>
<feature type="transmembrane region" description="Helical" evidence="1">
    <location>
        <begin position="29"/>
        <end position="54"/>
    </location>
</feature>